<organism evidence="1 2">
    <name type="scientific">Ixodes persulcatus</name>
    <name type="common">Taiga tick</name>
    <dbReference type="NCBI Taxonomy" id="34615"/>
    <lineage>
        <taxon>Eukaryota</taxon>
        <taxon>Metazoa</taxon>
        <taxon>Ecdysozoa</taxon>
        <taxon>Arthropoda</taxon>
        <taxon>Chelicerata</taxon>
        <taxon>Arachnida</taxon>
        <taxon>Acari</taxon>
        <taxon>Parasitiformes</taxon>
        <taxon>Ixodida</taxon>
        <taxon>Ixodoidea</taxon>
        <taxon>Ixodidae</taxon>
        <taxon>Ixodinae</taxon>
        <taxon>Ixodes</taxon>
    </lineage>
</organism>
<accession>A0AC60QT53</accession>
<dbReference type="Proteomes" id="UP000805193">
    <property type="component" value="Unassembled WGS sequence"/>
</dbReference>
<protein>
    <submittedName>
        <fullName evidence="1">Uncharacterized protein</fullName>
    </submittedName>
</protein>
<comment type="caution">
    <text evidence="1">The sequence shown here is derived from an EMBL/GenBank/DDBJ whole genome shotgun (WGS) entry which is preliminary data.</text>
</comment>
<reference evidence="1 2" key="1">
    <citation type="journal article" date="2020" name="Cell">
        <title>Large-Scale Comparative Analyses of Tick Genomes Elucidate Their Genetic Diversity and Vector Capacities.</title>
        <authorList>
            <consortium name="Tick Genome and Microbiome Consortium (TIGMIC)"/>
            <person name="Jia N."/>
            <person name="Wang J."/>
            <person name="Shi W."/>
            <person name="Du L."/>
            <person name="Sun Y."/>
            <person name="Zhan W."/>
            <person name="Jiang J.F."/>
            <person name="Wang Q."/>
            <person name="Zhang B."/>
            <person name="Ji P."/>
            <person name="Bell-Sakyi L."/>
            <person name="Cui X.M."/>
            <person name="Yuan T.T."/>
            <person name="Jiang B.G."/>
            <person name="Yang W.F."/>
            <person name="Lam T.T."/>
            <person name="Chang Q.C."/>
            <person name="Ding S.J."/>
            <person name="Wang X.J."/>
            <person name="Zhu J.G."/>
            <person name="Ruan X.D."/>
            <person name="Zhao L."/>
            <person name="Wei J.T."/>
            <person name="Ye R.Z."/>
            <person name="Que T.C."/>
            <person name="Du C.H."/>
            <person name="Zhou Y.H."/>
            <person name="Cheng J.X."/>
            <person name="Dai P.F."/>
            <person name="Guo W.B."/>
            <person name="Han X.H."/>
            <person name="Huang E.J."/>
            <person name="Li L.F."/>
            <person name="Wei W."/>
            <person name="Gao Y.C."/>
            <person name="Liu J.Z."/>
            <person name="Shao H.Z."/>
            <person name="Wang X."/>
            <person name="Wang C.C."/>
            <person name="Yang T.C."/>
            <person name="Huo Q.B."/>
            <person name="Li W."/>
            <person name="Chen H.Y."/>
            <person name="Chen S.E."/>
            <person name="Zhou L.G."/>
            <person name="Ni X.B."/>
            <person name="Tian J.H."/>
            <person name="Sheng Y."/>
            <person name="Liu T."/>
            <person name="Pan Y.S."/>
            <person name="Xia L.Y."/>
            <person name="Li J."/>
            <person name="Zhao F."/>
            <person name="Cao W.C."/>
        </authorList>
    </citation>
    <scope>NUCLEOTIDE SEQUENCE [LARGE SCALE GENOMIC DNA]</scope>
    <source>
        <strain evidence="1">Iper-2018</strain>
    </source>
</reference>
<evidence type="ECO:0000313" key="2">
    <source>
        <dbReference type="Proteomes" id="UP000805193"/>
    </source>
</evidence>
<sequence>MSKDVTSVLEKQGYWASYNSPYFQEIIDTSGFPALVKKYGDWYSYAKTPRALIFKRDQKKAVDISSVMKLLRYNDFVNDPLSRCSSCDPPYNAANALSARNDLNPANGTYPFKVMSHLSYGGTDAKSTLYWLFEENGRTLGIDRGELW</sequence>
<keyword evidence="2" id="KW-1185">Reference proteome</keyword>
<gene>
    <name evidence="1" type="ORF">HPB47_015603</name>
</gene>
<evidence type="ECO:0000313" key="1">
    <source>
        <dbReference type="EMBL" id="KAG0442802.1"/>
    </source>
</evidence>
<name>A0AC60QT53_IXOPE</name>
<proteinExistence type="predicted"/>
<dbReference type="EMBL" id="JABSTQ010004262">
    <property type="protein sequence ID" value="KAG0442802.1"/>
    <property type="molecule type" value="Genomic_DNA"/>
</dbReference>